<evidence type="ECO:0000313" key="12">
    <source>
        <dbReference type="Proteomes" id="UP001519325"/>
    </source>
</evidence>
<evidence type="ECO:0000256" key="1">
    <source>
        <dbReference type="ARBA" id="ARBA00001946"/>
    </source>
</evidence>
<dbReference type="InterPro" id="IPR051600">
    <property type="entry name" value="Beta-PGM-like"/>
</dbReference>
<keyword evidence="5" id="KW-0460">Magnesium</keyword>
<dbReference type="NCBIfam" id="TIGR01509">
    <property type="entry name" value="HAD-SF-IA-v3"/>
    <property type="match status" value="1"/>
</dbReference>
<comment type="caution">
    <text evidence="11">The sequence shown here is derived from an EMBL/GenBank/DDBJ whole genome shotgun (WGS) entry which is preliminary data.</text>
</comment>
<dbReference type="SFLD" id="SFLDG01129">
    <property type="entry name" value="C1.5:_HAD__Beta-PGM__Phosphata"/>
    <property type="match status" value="1"/>
</dbReference>
<dbReference type="Proteomes" id="UP001519325">
    <property type="component" value="Unassembled WGS sequence"/>
</dbReference>
<evidence type="ECO:0000256" key="10">
    <source>
        <dbReference type="ARBA" id="ARBA00044991"/>
    </source>
</evidence>
<dbReference type="InterPro" id="IPR023214">
    <property type="entry name" value="HAD_sf"/>
</dbReference>
<dbReference type="GO" id="GO:0016787">
    <property type="term" value="F:hydrolase activity"/>
    <property type="evidence" value="ECO:0007669"/>
    <property type="project" value="UniProtKB-KW"/>
</dbReference>
<comment type="cofactor">
    <cofactor evidence="1">
        <name>Mg(2+)</name>
        <dbReference type="ChEBI" id="CHEBI:18420"/>
    </cofactor>
</comment>
<dbReference type="InterPro" id="IPR006439">
    <property type="entry name" value="HAD-SF_hydro_IA"/>
</dbReference>
<comment type="similarity">
    <text evidence="2">Belongs to the HAD-like hydrolase superfamily. CbbY/CbbZ/Gph/YieH family.</text>
</comment>
<keyword evidence="12" id="KW-1185">Reference proteome</keyword>
<dbReference type="PANTHER" id="PTHR46193:SF18">
    <property type="entry name" value="HEXITOL PHOSPHATASE B"/>
    <property type="match status" value="1"/>
</dbReference>
<evidence type="ECO:0000256" key="2">
    <source>
        <dbReference type="ARBA" id="ARBA00006171"/>
    </source>
</evidence>
<evidence type="ECO:0000256" key="8">
    <source>
        <dbReference type="ARBA" id="ARBA00044926"/>
    </source>
</evidence>
<dbReference type="Pfam" id="PF00702">
    <property type="entry name" value="Hydrolase"/>
    <property type="match status" value="1"/>
</dbReference>
<comment type="catalytic activity">
    <reaction evidence="8">
        <text>beta-D-glucose 1-phosphate = beta-D-glucose 6-phosphate</text>
        <dbReference type="Rhea" id="RHEA:20113"/>
        <dbReference type="ChEBI" id="CHEBI:57684"/>
        <dbReference type="ChEBI" id="CHEBI:58247"/>
        <dbReference type="EC" id="5.4.2.6"/>
    </reaction>
</comment>
<evidence type="ECO:0000256" key="9">
    <source>
        <dbReference type="ARBA" id="ARBA00044968"/>
    </source>
</evidence>
<dbReference type="EMBL" id="JAGGMR010000001">
    <property type="protein sequence ID" value="MBP2192895.1"/>
    <property type="molecule type" value="Genomic_DNA"/>
</dbReference>
<keyword evidence="4" id="KW-0479">Metal-binding</keyword>
<dbReference type="Gene3D" id="3.40.50.1000">
    <property type="entry name" value="HAD superfamily/HAD-like"/>
    <property type="match status" value="1"/>
</dbReference>
<evidence type="ECO:0000313" key="11">
    <source>
        <dbReference type="EMBL" id="MBP2192895.1"/>
    </source>
</evidence>
<keyword evidence="3" id="KW-0597">Phosphoprotein</keyword>
<keyword evidence="11" id="KW-0378">Hydrolase</keyword>
<keyword evidence="6" id="KW-0413">Isomerase</keyword>
<proteinExistence type="inferred from homology"/>
<evidence type="ECO:0000256" key="7">
    <source>
        <dbReference type="ARBA" id="ARBA00023277"/>
    </source>
</evidence>
<dbReference type="Gene3D" id="1.10.150.240">
    <property type="entry name" value="Putative phosphatase, domain 2"/>
    <property type="match status" value="1"/>
</dbReference>
<gene>
    <name evidence="11" type="ORF">BJ987_005796</name>
</gene>
<dbReference type="SUPFAM" id="SSF56784">
    <property type="entry name" value="HAD-like"/>
    <property type="match status" value="1"/>
</dbReference>
<evidence type="ECO:0000256" key="5">
    <source>
        <dbReference type="ARBA" id="ARBA00022842"/>
    </source>
</evidence>
<dbReference type="RefSeq" id="WP_209896054.1">
    <property type="nucleotide sequence ID" value="NZ_JAGGMR010000001.1"/>
</dbReference>
<reference evidence="11 12" key="1">
    <citation type="submission" date="2021-03" db="EMBL/GenBank/DDBJ databases">
        <title>Sequencing the genomes of 1000 actinobacteria strains.</title>
        <authorList>
            <person name="Klenk H.-P."/>
        </authorList>
    </citation>
    <scope>NUCLEOTIDE SEQUENCE [LARGE SCALE GENOMIC DNA]</scope>
    <source>
        <strain evidence="11 12">DSM 45516</strain>
    </source>
</reference>
<dbReference type="EC" id="5.4.2.6" evidence="9"/>
<accession>A0ABS4QMH2</accession>
<evidence type="ECO:0000256" key="6">
    <source>
        <dbReference type="ARBA" id="ARBA00023235"/>
    </source>
</evidence>
<dbReference type="NCBIfam" id="TIGR02009">
    <property type="entry name" value="PGMB-YQAB-SF"/>
    <property type="match status" value="1"/>
</dbReference>
<keyword evidence="7" id="KW-0119">Carbohydrate metabolism</keyword>
<dbReference type="InterPro" id="IPR023198">
    <property type="entry name" value="PGP-like_dom2"/>
</dbReference>
<dbReference type="SFLD" id="SFLDS00003">
    <property type="entry name" value="Haloacid_Dehalogenase"/>
    <property type="match status" value="1"/>
</dbReference>
<organism evidence="11 12">
    <name type="scientific">Nocardia goodfellowii</name>
    <dbReference type="NCBI Taxonomy" id="882446"/>
    <lineage>
        <taxon>Bacteria</taxon>
        <taxon>Bacillati</taxon>
        <taxon>Actinomycetota</taxon>
        <taxon>Actinomycetes</taxon>
        <taxon>Mycobacteriales</taxon>
        <taxon>Nocardiaceae</taxon>
        <taxon>Nocardia</taxon>
    </lineage>
</organism>
<evidence type="ECO:0000256" key="3">
    <source>
        <dbReference type="ARBA" id="ARBA00022553"/>
    </source>
</evidence>
<dbReference type="InterPro" id="IPR010976">
    <property type="entry name" value="B-phosphoglucomutase_hydrolase"/>
</dbReference>
<evidence type="ECO:0000256" key="4">
    <source>
        <dbReference type="ARBA" id="ARBA00022723"/>
    </source>
</evidence>
<dbReference type="InterPro" id="IPR036412">
    <property type="entry name" value="HAD-like_sf"/>
</dbReference>
<protein>
    <recommendedName>
        <fullName evidence="10">Beta-phosphoglucomutase</fullName>
        <ecNumber evidence="9">5.4.2.6</ecNumber>
    </recommendedName>
</protein>
<name>A0ABS4QMH2_9NOCA</name>
<sequence length="245" mass="26292">MGFPASITVALFDLDGVLTDTAQVHRRAWKETFDAFLARRIGDSYEPFSDDDYLEYVDGRPRADGVREFLRSRDITLPEGDPDDLPGDSTVHGVGNQKNQLLLAVIERDGIRVYPEAAGYVSRLREAGLGIGVVTSSANAEAVLTAAKLAHLVDVRIDGVEIAERGLRGKPAPDSFVAGATAFDVKPEQAVVFEDAVAGVEAGRAGAFGYVVGVDRVRDGRHAEALRAAGADVVVTDLTELEDRR</sequence>
<dbReference type="PANTHER" id="PTHR46193">
    <property type="entry name" value="6-PHOSPHOGLUCONATE PHOSPHATASE"/>
    <property type="match status" value="1"/>
</dbReference>